<evidence type="ECO:0000313" key="1">
    <source>
        <dbReference type="EMBL" id="MEW9572305.1"/>
    </source>
</evidence>
<dbReference type="SMART" id="SM00671">
    <property type="entry name" value="SEL1"/>
    <property type="match status" value="4"/>
</dbReference>
<gene>
    <name evidence="1" type="ORF">ABQJ54_11135</name>
</gene>
<dbReference type="RefSeq" id="WP_367854355.1">
    <property type="nucleotide sequence ID" value="NZ_JBFOHK010000002.1"/>
</dbReference>
<accession>A0ABV3QEX2</accession>
<keyword evidence="2" id="KW-1185">Reference proteome</keyword>
<comment type="caution">
    <text evidence="1">The sequence shown here is derived from an EMBL/GenBank/DDBJ whole genome shotgun (WGS) entry which is preliminary data.</text>
</comment>
<name>A0ABV3QEX2_9GAMM</name>
<dbReference type="InterPro" id="IPR006597">
    <property type="entry name" value="Sel1-like"/>
</dbReference>
<dbReference type="SUPFAM" id="SSF81901">
    <property type="entry name" value="HCP-like"/>
    <property type="match status" value="1"/>
</dbReference>
<dbReference type="InterPro" id="IPR052945">
    <property type="entry name" value="Mitotic_Regulator"/>
</dbReference>
<evidence type="ECO:0000313" key="2">
    <source>
        <dbReference type="Proteomes" id="UP001556220"/>
    </source>
</evidence>
<organism evidence="1 2">
    <name type="scientific">Rhodanobacter lycopersici</name>
    <dbReference type="NCBI Taxonomy" id="3162487"/>
    <lineage>
        <taxon>Bacteria</taxon>
        <taxon>Pseudomonadati</taxon>
        <taxon>Pseudomonadota</taxon>
        <taxon>Gammaproteobacteria</taxon>
        <taxon>Lysobacterales</taxon>
        <taxon>Rhodanobacteraceae</taxon>
        <taxon>Rhodanobacter</taxon>
    </lineage>
</organism>
<protein>
    <submittedName>
        <fullName evidence="1">Tetratricopeptide repeat protein</fullName>
    </submittedName>
</protein>
<dbReference type="Proteomes" id="UP001556220">
    <property type="component" value="Unassembled WGS sequence"/>
</dbReference>
<dbReference type="EMBL" id="JBFOHK010000002">
    <property type="protein sequence ID" value="MEW9572305.1"/>
    <property type="molecule type" value="Genomic_DNA"/>
</dbReference>
<dbReference type="Gene3D" id="1.25.40.10">
    <property type="entry name" value="Tetratricopeptide repeat domain"/>
    <property type="match status" value="1"/>
</dbReference>
<sequence length="258" mass="28583">MSDMDPYADVKQLLPRDPASAVAHLRRQAQLGDPHAQLALGQLLINGIGTRLDSVEALRWFHAAADVGVPMAMNMIGRCHEYGFGTVVNYPQAAYWYLYAAGLDCDWAMYNYAQLLAHGRGVTQDRATAFTWFRMAANRGHARAMNFLGLYYERGWGTPMDRYAAFDWYQKSAEGGDYRGQCSHASALAEQGHTDQALHWLRQAAAEAPPRFIAELATMLASSVHAELRAFAKALPPLPDPSTRERLRAARGGVSAWP</sequence>
<dbReference type="InterPro" id="IPR011990">
    <property type="entry name" value="TPR-like_helical_dom_sf"/>
</dbReference>
<proteinExistence type="predicted"/>
<dbReference type="PANTHER" id="PTHR43628:SF1">
    <property type="entry name" value="CHITIN SYNTHASE REGULATORY FACTOR 2-RELATED"/>
    <property type="match status" value="1"/>
</dbReference>
<dbReference type="Pfam" id="PF08238">
    <property type="entry name" value="Sel1"/>
    <property type="match status" value="6"/>
</dbReference>
<dbReference type="PANTHER" id="PTHR43628">
    <property type="entry name" value="ACTIVATOR OF C KINASE PROTEIN 1-RELATED"/>
    <property type="match status" value="1"/>
</dbReference>
<reference evidence="1 2" key="1">
    <citation type="submission" date="2024-06" db="EMBL/GenBank/DDBJ databases">
        <authorList>
            <person name="Woo H."/>
        </authorList>
    </citation>
    <scope>NUCLEOTIDE SEQUENCE [LARGE SCALE GENOMIC DNA]</scope>
    <source>
        <strain evidence="1 2">Si-c</strain>
    </source>
</reference>